<dbReference type="KEGG" id="tsy:THSYN_22010"/>
<reference evidence="2 3" key="1">
    <citation type="submission" date="2017-03" db="EMBL/GenBank/DDBJ databases">
        <title>Complete genome sequence of Candidatus 'Thiodictyon syntrophicum' sp. nov. strain Cad16T, a photolithoautotroph purple sulfur bacterium isolated from an alpine meromictic lake.</title>
        <authorList>
            <person name="Luedin S.M."/>
            <person name="Pothier J.F."/>
            <person name="Danza F."/>
            <person name="Storelli N."/>
            <person name="Wittwer M."/>
            <person name="Tonolla M."/>
        </authorList>
    </citation>
    <scope>NUCLEOTIDE SEQUENCE [LARGE SCALE GENOMIC DNA]</scope>
    <source>
        <strain evidence="2 3">Cad16T</strain>
    </source>
</reference>
<sequence>MRNQVFISYRQEGPEHAREVRRLGELLRQSGLPVMLDQFLVEDRPGGPDEGWPKWCEDCANESDCVLVIGSAGWFAAHDKSAPRGMGLGAAVEASLFQQYLYDEASDNPRIRLALLGEVAPDLIPVRLRAWHRFRPFATDAELNQLIQWIAQRLGLTGIEPPTVRWPEPVAFVPDLADRTLQEWPSLVDLLAGRSRERILLYEGGSGLGKSLLVRQAVAYARRLGIPVVQVDFKGGGQDVEAVLGQFHLDLGDQHLPTFCRAGACKTHLLRKDLRELRRPVLAIFDTYELAVNNQPVADWLGQQLLREVETALGLAVIVAGQQVPSRTAAPWRDLAQHIPLQPITEVAHWVPWIERRYPNLAHEKHLDTILLYTGGNPAAVSSFCDTIAAKC</sequence>
<dbReference type="Proteomes" id="UP000232638">
    <property type="component" value="Chromosome"/>
</dbReference>
<protein>
    <recommendedName>
        <fullName evidence="1">SEFIR domain-containing protein</fullName>
    </recommendedName>
</protein>
<dbReference type="AlphaFoldDB" id="A0A2K8UCN8"/>
<dbReference type="InterPro" id="IPR013568">
    <property type="entry name" value="SEFIR_dom"/>
</dbReference>
<proteinExistence type="predicted"/>
<keyword evidence="3" id="KW-1185">Reference proteome</keyword>
<evidence type="ECO:0000313" key="3">
    <source>
        <dbReference type="Proteomes" id="UP000232638"/>
    </source>
</evidence>
<organism evidence="2 3">
    <name type="scientific">Candidatus Thiodictyon syntrophicum</name>
    <dbReference type="NCBI Taxonomy" id="1166950"/>
    <lineage>
        <taxon>Bacteria</taxon>
        <taxon>Pseudomonadati</taxon>
        <taxon>Pseudomonadota</taxon>
        <taxon>Gammaproteobacteria</taxon>
        <taxon>Chromatiales</taxon>
        <taxon>Chromatiaceae</taxon>
        <taxon>Thiodictyon</taxon>
    </lineage>
</organism>
<dbReference type="RefSeq" id="WP_100921040.1">
    <property type="nucleotide sequence ID" value="NZ_CP020370.1"/>
</dbReference>
<evidence type="ECO:0000259" key="1">
    <source>
        <dbReference type="PROSITE" id="PS51534"/>
    </source>
</evidence>
<dbReference type="PROSITE" id="PS51534">
    <property type="entry name" value="SEFIR"/>
    <property type="match status" value="1"/>
</dbReference>
<dbReference type="OrthoDB" id="1426235at2"/>
<dbReference type="EMBL" id="CP020370">
    <property type="protein sequence ID" value="AUB83350.1"/>
    <property type="molecule type" value="Genomic_DNA"/>
</dbReference>
<feature type="domain" description="SEFIR" evidence="1">
    <location>
        <begin position="2"/>
        <end position="145"/>
    </location>
</feature>
<gene>
    <name evidence="2" type="ORF">THSYN_22010</name>
</gene>
<evidence type="ECO:0000313" key="2">
    <source>
        <dbReference type="EMBL" id="AUB83350.1"/>
    </source>
</evidence>
<accession>A0A2K8UCN8</accession>
<dbReference type="SUPFAM" id="SSF52540">
    <property type="entry name" value="P-loop containing nucleoside triphosphate hydrolases"/>
    <property type="match status" value="1"/>
</dbReference>
<name>A0A2K8UCN8_9GAMM</name>
<dbReference type="InterPro" id="IPR027417">
    <property type="entry name" value="P-loop_NTPase"/>
</dbReference>